<keyword evidence="2 4" id="KW-0863">Zinc-finger</keyword>
<keyword evidence="8" id="KW-1185">Reference proteome</keyword>
<dbReference type="Gene3D" id="3.30.40.10">
    <property type="entry name" value="Zinc/RING finger domain, C3HC4 (zinc finger)"/>
    <property type="match status" value="1"/>
</dbReference>
<name>A0AAV5ATR3_9AGAM</name>
<organism evidence="7 8">
    <name type="scientific">Clathrus columnatus</name>
    <dbReference type="NCBI Taxonomy" id="1419009"/>
    <lineage>
        <taxon>Eukaryota</taxon>
        <taxon>Fungi</taxon>
        <taxon>Dikarya</taxon>
        <taxon>Basidiomycota</taxon>
        <taxon>Agaricomycotina</taxon>
        <taxon>Agaricomycetes</taxon>
        <taxon>Phallomycetidae</taxon>
        <taxon>Phallales</taxon>
        <taxon>Clathraceae</taxon>
        <taxon>Clathrus</taxon>
    </lineage>
</organism>
<evidence type="ECO:0000256" key="4">
    <source>
        <dbReference type="PROSITE-ProRule" id="PRU00175"/>
    </source>
</evidence>
<dbReference type="CDD" id="cd16449">
    <property type="entry name" value="RING-HC"/>
    <property type="match status" value="1"/>
</dbReference>
<evidence type="ECO:0000256" key="5">
    <source>
        <dbReference type="SAM" id="MobiDB-lite"/>
    </source>
</evidence>
<evidence type="ECO:0000256" key="2">
    <source>
        <dbReference type="ARBA" id="ARBA00022771"/>
    </source>
</evidence>
<feature type="region of interest" description="Disordered" evidence="5">
    <location>
        <begin position="137"/>
        <end position="161"/>
    </location>
</feature>
<reference evidence="7" key="1">
    <citation type="submission" date="2021-10" db="EMBL/GenBank/DDBJ databases">
        <title>De novo Genome Assembly of Clathrus columnatus (Basidiomycota, Fungi) Using Illumina and Nanopore Sequence Data.</title>
        <authorList>
            <person name="Ogiso-Tanaka E."/>
            <person name="Itagaki H."/>
            <person name="Hosoya T."/>
            <person name="Hosaka K."/>
        </authorList>
    </citation>
    <scope>NUCLEOTIDE SEQUENCE</scope>
    <source>
        <strain evidence="7">MO-923</strain>
    </source>
</reference>
<gene>
    <name evidence="7" type="ORF">Clacol_010446</name>
</gene>
<evidence type="ECO:0000313" key="7">
    <source>
        <dbReference type="EMBL" id="GJJ16166.1"/>
    </source>
</evidence>
<dbReference type="EMBL" id="BPWL01000013">
    <property type="protein sequence ID" value="GJJ16166.1"/>
    <property type="molecule type" value="Genomic_DNA"/>
</dbReference>
<evidence type="ECO:0000256" key="3">
    <source>
        <dbReference type="ARBA" id="ARBA00022833"/>
    </source>
</evidence>
<accession>A0AAV5ATR3</accession>
<dbReference type="PROSITE" id="PS50089">
    <property type="entry name" value="ZF_RING_2"/>
    <property type="match status" value="1"/>
</dbReference>
<evidence type="ECO:0000256" key="1">
    <source>
        <dbReference type="ARBA" id="ARBA00022723"/>
    </source>
</evidence>
<dbReference type="Proteomes" id="UP001050691">
    <property type="component" value="Unassembled WGS sequence"/>
</dbReference>
<proteinExistence type="predicted"/>
<feature type="domain" description="RING-type" evidence="6">
    <location>
        <begin position="91"/>
        <end position="177"/>
    </location>
</feature>
<dbReference type="SUPFAM" id="SSF57850">
    <property type="entry name" value="RING/U-box"/>
    <property type="match status" value="1"/>
</dbReference>
<evidence type="ECO:0000259" key="6">
    <source>
        <dbReference type="PROSITE" id="PS50089"/>
    </source>
</evidence>
<comment type="caution">
    <text evidence="7">The sequence shown here is derived from an EMBL/GenBank/DDBJ whole genome shotgun (WGS) entry which is preliminary data.</text>
</comment>
<dbReference type="GO" id="GO:0008270">
    <property type="term" value="F:zinc ion binding"/>
    <property type="evidence" value="ECO:0007669"/>
    <property type="project" value="UniProtKB-KW"/>
</dbReference>
<keyword evidence="1" id="KW-0479">Metal-binding</keyword>
<dbReference type="InterPro" id="IPR018957">
    <property type="entry name" value="Znf_C3HC4_RING-type"/>
</dbReference>
<dbReference type="SMART" id="SM00184">
    <property type="entry name" value="RING"/>
    <property type="match status" value="1"/>
</dbReference>
<sequence length="327" mass="37484">MLSALNSVKRNSSAIIEEIDDKQTEFTTTEHSGVCMPRKRRRVDEINLQEKRKQVLKERLMKLQEINVCINKEAEHNNTRCEELMAGNAICMICREIIQNPQSMSCGHNACYSCLRKLWTHPPVQEDSADLIDTDAESDLDDHEGARDESEVGEPAHRRRHRFTSAVNRKKHCPYCKKLIIRRPVPNYRLREVGETLIGSDISRPTKAHRCRNDVWHGIFHPENGDSAHLTLGAEEVRARRERERLEAFEEGRRRGILETRQRWERAEAARRTAMARPIQMHELRFGQSNLFRPRHAPLVVVAVPPAAAAPIPQIPDGPAGQDLAPM</sequence>
<dbReference type="InterPro" id="IPR001841">
    <property type="entry name" value="Znf_RING"/>
</dbReference>
<feature type="compositionally biased region" description="Basic and acidic residues" evidence="5">
    <location>
        <begin position="143"/>
        <end position="156"/>
    </location>
</feature>
<evidence type="ECO:0000313" key="8">
    <source>
        <dbReference type="Proteomes" id="UP001050691"/>
    </source>
</evidence>
<keyword evidence="3" id="KW-0862">Zinc</keyword>
<dbReference type="Pfam" id="PF00097">
    <property type="entry name" value="zf-C3HC4"/>
    <property type="match status" value="1"/>
</dbReference>
<dbReference type="InterPro" id="IPR013083">
    <property type="entry name" value="Znf_RING/FYVE/PHD"/>
</dbReference>
<protein>
    <recommendedName>
        <fullName evidence="6">RING-type domain-containing protein</fullName>
    </recommendedName>
</protein>
<dbReference type="AlphaFoldDB" id="A0AAV5ATR3"/>